<dbReference type="Gene3D" id="3.40.250.10">
    <property type="entry name" value="Rhodanese-like domain"/>
    <property type="match status" value="1"/>
</dbReference>
<dbReference type="SMART" id="SM00450">
    <property type="entry name" value="RHOD"/>
    <property type="match status" value="1"/>
</dbReference>
<evidence type="ECO:0000313" key="2">
    <source>
        <dbReference type="EMBL" id="WNZ24090.1"/>
    </source>
</evidence>
<sequence length="155" mass="17397">MGLLQTISWRAVKALISAQFPQVQQISIAELANWLQQSPQPLLLDTRTPEEYGISHLPNAILAPENLGELPSRGWLQDTPIVTYCSVGYRSAKVADQLQQMGYRPVWNLDGSIFAWANAGYPVYRDGEVVQQVHPYNARWGMLLKPELHCMSCSS</sequence>
<organism evidence="2">
    <name type="scientific">Leptolyngbya sp. NK1-12</name>
    <dbReference type="NCBI Taxonomy" id="2547451"/>
    <lineage>
        <taxon>Bacteria</taxon>
        <taxon>Bacillati</taxon>
        <taxon>Cyanobacteriota</taxon>
        <taxon>Cyanophyceae</taxon>
        <taxon>Leptolyngbyales</taxon>
        <taxon>Leptolyngbyaceae</taxon>
        <taxon>Leptolyngbya group</taxon>
        <taxon>Leptolyngbya</taxon>
    </lineage>
</organism>
<dbReference type="InterPro" id="IPR036873">
    <property type="entry name" value="Rhodanese-like_dom_sf"/>
</dbReference>
<dbReference type="RefSeq" id="WP_316429690.1">
    <property type="nucleotide sequence ID" value="NZ_CP053586.1"/>
</dbReference>
<dbReference type="PANTHER" id="PTHR43031:SF1">
    <property type="entry name" value="PYRIDINE NUCLEOTIDE-DISULPHIDE OXIDOREDUCTASE"/>
    <property type="match status" value="1"/>
</dbReference>
<evidence type="ECO:0000259" key="1">
    <source>
        <dbReference type="PROSITE" id="PS50206"/>
    </source>
</evidence>
<dbReference type="AlphaFoldDB" id="A0AA97AGA9"/>
<protein>
    <submittedName>
        <fullName evidence="2">Rhodanese-like domain-containing protein</fullName>
    </submittedName>
</protein>
<dbReference type="SUPFAM" id="SSF52821">
    <property type="entry name" value="Rhodanese/Cell cycle control phosphatase"/>
    <property type="match status" value="1"/>
</dbReference>
<dbReference type="PANTHER" id="PTHR43031">
    <property type="entry name" value="FAD-DEPENDENT OXIDOREDUCTASE"/>
    <property type="match status" value="1"/>
</dbReference>
<proteinExistence type="predicted"/>
<dbReference type="PROSITE" id="PS50206">
    <property type="entry name" value="RHODANESE_3"/>
    <property type="match status" value="1"/>
</dbReference>
<dbReference type="CDD" id="cd00158">
    <property type="entry name" value="RHOD"/>
    <property type="match status" value="1"/>
</dbReference>
<dbReference type="EMBL" id="CP053586">
    <property type="protein sequence ID" value="WNZ24090.1"/>
    <property type="molecule type" value="Genomic_DNA"/>
</dbReference>
<feature type="domain" description="Rhodanese" evidence="1">
    <location>
        <begin position="37"/>
        <end position="125"/>
    </location>
</feature>
<reference evidence="2" key="1">
    <citation type="submission" date="2020-05" db="EMBL/GenBank/DDBJ databases">
        <authorList>
            <person name="Zhu T."/>
            <person name="Keshari N."/>
            <person name="Lu X."/>
        </authorList>
    </citation>
    <scope>NUCLEOTIDE SEQUENCE</scope>
    <source>
        <strain evidence="2">NK1-12</strain>
    </source>
</reference>
<dbReference type="InterPro" id="IPR050229">
    <property type="entry name" value="GlpE_sulfurtransferase"/>
</dbReference>
<accession>A0AA97AGA9</accession>
<dbReference type="Pfam" id="PF00581">
    <property type="entry name" value="Rhodanese"/>
    <property type="match status" value="1"/>
</dbReference>
<gene>
    <name evidence="2" type="ORF">HJG54_15290</name>
</gene>
<dbReference type="InterPro" id="IPR001763">
    <property type="entry name" value="Rhodanese-like_dom"/>
</dbReference>
<name>A0AA97AGA9_9CYAN</name>